<dbReference type="InterPro" id="IPR016477">
    <property type="entry name" value="Fructo-/Ketosamine-3-kinase"/>
</dbReference>
<proteinExistence type="inferred from homology"/>
<evidence type="ECO:0000313" key="3">
    <source>
        <dbReference type="Proteomes" id="UP001183619"/>
    </source>
</evidence>
<dbReference type="Pfam" id="PF03881">
    <property type="entry name" value="Fructosamin_kin"/>
    <property type="match status" value="1"/>
</dbReference>
<comment type="caution">
    <text evidence="2">The sequence shown here is derived from an EMBL/GenBank/DDBJ whole genome shotgun (WGS) entry which is preliminary data.</text>
</comment>
<dbReference type="SUPFAM" id="SSF56112">
    <property type="entry name" value="Protein kinase-like (PK-like)"/>
    <property type="match status" value="1"/>
</dbReference>
<reference evidence="2 3" key="1">
    <citation type="submission" date="2023-07" db="EMBL/GenBank/DDBJ databases">
        <title>Sequencing the genomes of 1000 actinobacteria strains.</title>
        <authorList>
            <person name="Klenk H.-P."/>
        </authorList>
    </citation>
    <scope>NUCLEOTIDE SEQUENCE [LARGE SCALE GENOMIC DNA]</scope>
    <source>
        <strain evidence="2 3">DSM 44508</strain>
    </source>
</reference>
<accession>A0ABU2B508</accession>
<evidence type="ECO:0000256" key="1">
    <source>
        <dbReference type="PIRNR" id="PIRNR006221"/>
    </source>
</evidence>
<dbReference type="PANTHER" id="PTHR12149">
    <property type="entry name" value="FRUCTOSAMINE 3 KINASE-RELATED PROTEIN"/>
    <property type="match status" value="1"/>
</dbReference>
<dbReference type="Gene3D" id="1.10.510.10">
    <property type="entry name" value="Transferase(Phosphotransferase) domain 1"/>
    <property type="match status" value="1"/>
</dbReference>
<sequence length="258" mass="28157">MIANTYTKTVSMLLRGPKGATRAEAAGLAWLAEASTQVVKVIDVNDEQIVTEKLIHTPPNPQDAFHGGQALAHIHNAGAQAFGSPPRGWEGGIFIGIQRQPCEPETQWAKFYTQQRVRPFLHRAQLVGNLDAAGAEIVEAALVRIEEENINAGEPVSRIHGDLWGGNVLFTTRGVVFIDPAAHGGHKLTDLAMLELFGFPYLDQFIDGYSSINPLPQGWEQQLCIHQLHPLAVHAFTHGPEYAAALVERAQRTLALLS</sequence>
<protein>
    <submittedName>
        <fullName evidence="2">Fructosamine-3-kinase</fullName>
    </submittedName>
</protein>
<dbReference type="PIRSF" id="PIRSF006221">
    <property type="entry name" value="Ketosamine-3-kinase"/>
    <property type="match status" value="1"/>
</dbReference>
<gene>
    <name evidence="2" type="ORF">J2S37_000230</name>
</gene>
<dbReference type="EMBL" id="JAVDYF010000001">
    <property type="protein sequence ID" value="MDR7353692.1"/>
    <property type="molecule type" value="Genomic_DNA"/>
</dbReference>
<dbReference type="Gene3D" id="3.30.200.20">
    <property type="entry name" value="Phosphorylase Kinase, domain 1"/>
    <property type="match status" value="1"/>
</dbReference>
<keyword evidence="3" id="KW-1185">Reference proteome</keyword>
<comment type="similarity">
    <text evidence="1">Belongs to the fructosamine kinase family.</text>
</comment>
<dbReference type="InterPro" id="IPR011009">
    <property type="entry name" value="Kinase-like_dom_sf"/>
</dbReference>
<keyword evidence="1" id="KW-0418">Kinase</keyword>
<keyword evidence="1" id="KW-0808">Transferase</keyword>
<organism evidence="2 3">
    <name type="scientific">Corynebacterium felinum</name>
    <dbReference type="NCBI Taxonomy" id="131318"/>
    <lineage>
        <taxon>Bacteria</taxon>
        <taxon>Bacillati</taxon>
        <taxon>Actinomycetota</taxon>
        <taxon>Actinomycetes</taxon>
        <taxon>Mycobacteriales</taxon>
        <taxon>Corynebacteriaceae</taxon>
        <taxon>Corynebacterium</taxon>
    </lineage>
</organism>
<name>A0ABU2B508_9CORY</name>
<dbReference type="Proteomes" id="UP001183619">
    <property type="component" value="Unassembled WGS sequence"/>
</dbReference>
<dbReference type="PANTHER" id="PTHR12149:SF8">
    <property type="entry name" value="PROTEIN-RIBULOSAMINE 3-KINASE"/>
    <property type="match status" value="1"/>
</dbReference>
<dbReference type="Gene3D" id="1.20.1270.240">
    <property type="match status" value="1"/>
</dbReference>
<evidence type="ECO:0000313" key="2">
    <source>
        <dbReference type="EMBL" id="MDR7353692.1"/>
    </source>
</evidence>